<dbReference type="STRING" id="118168.MC7420_4058"/>
<dbReference type="HOGENOM" id="CLU_3268469_0_0_3"/>
<name>B4VV55_9CYAN</name>
<dbReference type="AlphaFoldDB" id="B4VV55"/>
<proteinExistence type="predicted"/>
<dbReference type="Proteomes" id="UP000003835">
    <property type="component" value="Unassembled WGS sequence"/>
</dbReference>
<evidence type="ECO:0000313" key="1">
    <source>
        <dbReference type="EMBL" id="EDX74073.1"/>
    </source>
</evidence>
<gene>
    <name evidence="1" type="ORF">MC7420_4058</name>
</gene>
<organism evidence="1 2">
    <name type="scientific">Coleofasciculus chthonoplastes PCC 7420</name>
    <dbReference type="NCBI Taxonomy" id="118168"/>
    <lineage>
        <taxon>Bacteria</taxon>
        <taxon>Bacillati</taxon>
        <taxon>Cyanobacteriota</taxon>
        <taxon>Cyanophyceae</taxon>
        <taxon>Coleofasciculales</taxon>
        <taxon>Coleofasciculaceae</taxon>
        <taxon>Coleofasciculus</taxon>
    </lineage>
</organism>
<reference evidence="1 2" key="1">
    <citation type="submission" date="2008-07" db="EMBL/GenBank/DDBJ databases">
        <authorList>
            <person name="Tandeau de Marsac N."/>
            <person name="Ferriera S."/>
            <person name="Johnson J."/>
            <person name="Kravitz S."/>
            <person name="Beeson K."/>
            <person name="Sutton G."/>
            <person name="Rogers Y.-H."/>
            <person name="Friedman R."/>
            <person name="Frazier M."/>
            <person name="Venter J.C."/>
        </authorList>
    </citation>
    <scope>NUCLEOTIDE SEQUENCE [LARGE SCALE GENOMIC DNA]</scope>
    <source>
        <strain evidence="1 2">PCC 7420</strain>
    </source>
</reference>
<dbReference type="EMBL" id="DS989854">
    <property type="protein sequence ID" value="EDX74073.1"/>
    <property type="molecule type" value="Genomic_DNA"/>
</dbReference>
<protein>
    <submittedName>
        <fullName evidence="1">Uncharacterized protein</fullName>
    </submittedName>
</protein>
<sequence length="41" mass="4583">MQLDLQFSPQQFITLSFRPVSGGTLCAMAHKIAIDQNRTFA</sequence>
<evidence type="ECO:0000313" key="2">
    <source>
        <dbReference type="Proteomes" id="UP000003835"/>
    </source>
</evidence>
<keyword evidence="2" id="KW-1185">Reference proteome</keyword>
<accession>B4VV55</accession>